<reference evidence="3" key="1">
    <citation type="submission" date="2023-07" db="EMBL/GenBank/DDBJ databases">
        <title>Sequencing the genomes of 1000 actinobacteria strains.</title>
        <authorList>
            <person name="Klenk H.-P."/>
        </authorList>
    </citation>
    <scope>NUCLEOTIDE SEQUENCE</scope>
    <source>
        <strain evidence="3">DSM 107476</strain>
    </source>
</reference>
<protein>
    <submittedName>
        <fullName evidence="3">[lysine-biosynthesis-protein LysW]--L-2-aminoadipate ligase/ribosomal protein S6--L-glutamate ligase</fullName>
        <ecNumber evidence="3">6.3.2.-</ecNumber>
        <ecNumber evidence="3">6.3.2.43</ecNumber>
    </submittedName>
</protein>
<dbReference type="InterPro" id="IPR011761">
    <property type="entry name" value="ATP-grasp"/>
</dbReference>
<evidence type="ECO:0000259" key="2">
    <source>
        <dbReference type="PROSITE" id="PS50975"/>
    </source>
</evidence>
<dbReference type="PANTHER" id="PTHR21621:SF0">
    <property type="entry name" value="BETA-CITRYLGLUTAMATE SYNTHASE B-RELATED"/>
    <property type="match status" value="1"/>
</dbReference>
<gene>
    <name evidence="3" type="ORF">J2S39_002511</name>
</gene>
<evidence type="ECO:0000256" key="1">
    <source>
        <dbReference type="PROSITE-ProRule" id="PRU00409"/>
    </source>
</evidence>
<keyword evidence="4" id="KW-1185">Reference proteome</keyword>
<dbReference type="SUPFAM" id="SSF56059">
    <property type="entry name" value="Glutathione synthetase ATP-binding domain-like"/>
    <property type="match status" value="1"/>
</dbReference>
<dbReference type="InterPro" id="IPR013651">
    <property type="entry name" value="ATP-grasp_RimK-type"/>
</dbReference>
<dbReference type="GO" id="GO:0016787">
    <property type="term" value="F:hydrolase activity"/>
    <property type="evidence" value="ECO:0007669"/>
    <property type="project" value="UniProtKB-KW"/>
</dbReference>
<keyword evidence="1" id="KW-0547">Nucleotide-binding</keyword>
<keyword evidence="1" id="KW-0067">ATP-binding</keyword>
<dbReference type="PANTHER" id="PTHR21621">
    <property type="entry name" value="RIBOSOMAL PROTEIN S6 MODIFICATION PROTEIN"/>
    <property type="match status" value="1"/>
</dbReference>
<dbReference type="Gene3D" id="3.40.50.20">
    <property type="match status" value="1"/>
</dbReference>
<accession>A0ABU2A154</accession>
<name>A0ABU2A154_9CORY</name>
<keyword evidence="3" id="KW-0378">Hydrolase</keyword>
<dbReference type="Gene3D" id="3.30.470.20">
    <property type="entry name" value="ATP-grasp fold, B domain"/>
    <property type="match status" value="1"/>
</dbReference>
<evidence type="ECO:0000313" key="3">
    <source>
        <dbReference type="EMBL" id="MDR7330835.1"/>
    </source>
</evidence>
<sequence>MSPDGTARRSRLEGLEGDPDRPLLMFLGDGIDDEDHDILFPALERLGVRVIRVHPADLVTRLDREGATFSVAGRRIRPDLVVGWVLGELLRPGMAQLDVLQRAGVPVINDALTLLRAQNKYTNSATLAAGGALRFPVLVGRDDDALLDWVTELDGPVVIKPTVGFGGRGLLRLDGVEDARRFLGELAEDELYYAVPWIDNPGRDIRVYVINHHPVFAMYRYAPEGKWITNVLAGGRIAMCPLTEEIAELATTASRAARTLIGGVDIAENLATGELVVYEANSCPTCEPPALAELAGFLAAAARDLDEALRTWRPDTVYTDYDPDPALFHESKRAQMKR</sequence>
<dbReference type="PROSITE" id="PS50975">
    <property type="entry name" value="ATP_GRASP"/>
    <property type="match status" value="1"/>
</dbReference>
<dbReference type="Proteomes" id="UP001180840">
    <property type="component" value="Unassembled WGS sequence"/>
</dbReference>
<dbReference type="Pfam" id="PF08443">
    <property type="entry name" value="RimK"/>
    <property type="match status" value="1"/>
</dbReference>
<dbReference type="EC" id="6.3.2.43" evidence="3"/>
<organism evidence="3 4">
    <name type="scientific">Corynebacterium guangdongense</name>
    <dbReference type="NCBI Taxonomy" id="1783348"/>
    <lineage>
        <taxon>Bacteria</taxon>
        <taxon>Bacillati</taxon>
        <taxon>Actinomycetota</taxon>
        <taxon>Actinomycetes</taxon>
        <taxon>Mycobacteriales</taxon>
        <taxon>Corynebacteriaceae</taxon>
        <taxon>Corynebacterium</taxon>
    </lineage>
</organism>
<feature type="domain" description="ATP-grasp" evidence="2">
    <location>
        <begin position="124"/>
        <end position="314"/>
    </location>
</feature>
<evidence type="ECO:0000313" key="4">
    <source>
        <dbReference type="Proteomes" id="UP001180840"/>
    </source>
</evidence>
<dbReference type="EC" id="6.3.2.-" evidence="3"/>
<comment type="caution">
    <text evidence="3">The sequence shown here is derived from an EMBL/GenBank/DDBJ whole genome shotgun (WGS) entry which is preliminary data.</text>
</comment>
<proteinExistence type="predicted"/>
<dbReference type="EMBL" id="JAVDXZ010000001">
    <property type="protein sequence ID" value="MDR7330835.1"/>
    <property type="molecule type" value="Genomic_DNA"/>
</dbReference>
<dbReference type="GO" id="GO:0016874">
    <property type="term" value="F:ligase activity"/>
    <property type="evidence" value="ECO:0007669"/>
    <property type="project" value="UniProtKB-KW"/>
</dbReference>
<keyword evidence="3" id="KW-0436">Ligase</keyword>
<dbReference type="RefSeq" id="WP_290196921.1">
    <property type="nucleotide sequence ID" value="NZ_CP047654.1"/>
</dbReference>